<keyword evidence="2" id="KW-0238">DNA-binding</keyword>
<evidence type="ECO:0000256" key="3">
    <source>
        <dbReference type="ARBA" id="ARBA00023163"/>
    </source>
</evidence>
<dbReference type="Gene3D" id="1.10.10.10">
    <property type="entry name" value="Winged helix-like DNA-binding domain superfamily/Winged helix DNA-binding domain"/>
    <property type="match status" value="1"/>
</dbReference>
<proteinExistence type="predicted"/>
<dbReference type="Pfam" id="PF01022">
    <property type="entry name" value="HTH_5"/>
    <property type="match status" value="1"/>
</dbReference>
<evidence type="ECO:0000313" key="6">
    <source>
        <dbReference type="EMBL" id="ADI74896.1"/>
    </source>
</evidence>
<feature type="transmembrane region" description="Helical" evidence="4">
    <location>
        <begin position="145"/>
        <end position="168"/>
    </location>
</feature>
<evidence type="ECO:0000313" key="7">
    <source>
        <dbReference type="Proteomes" id="UP000000391"/>
    </source>
</evidence>
<dbReference type="KEGG" id="mev:Metev_2068"/>
<dbReference type="PANTHER" id="PTHR33154:SF38">
    <property type="entry name" value="HTH ARSR-TYPE DOMAIN-CONTAINING PROTEIN"/>
    <property type="match status" value="1"/>
</dbReference>
<evidence type="ECO:0000259" key="5">
    <source>
        <dbReference type="PROSITE" id="PS50987"/>
    </source>
</evidence>
<dbReference type="AlphaFoldDB" id="D7EBQ4"/>
<dbReference type="InterPro" id="IPR036388">
    <property type="entry name" value="WH-like_DNA-bd_sf"/>
</dbReference>
<dbReference type="PROSITE" id="PS50987">
    <property type="entry name" value="HTH_ARSR_2"/>
    <property type="match status" value="1"/>
</dbReference>
<dbReference type="GO" id="GO:0003700">
    <property type="term" value="F:DNA-binding transcription factor activity"/>
    <property type="evidence" value="ECO:0007669"/>
    <property type="project" value="InterPro"/>
</dbReference>
<dbReference type="HOGENOM" id="CLU_127461_0_0_2"/>
<keyword evidence="3" id="KW-0804">Transcription</keyword>
<keyword evidence="1" id="KW-0805">Transcription regulation</keyword>
<evidence type="ECO:0000256" key="2">
    <source>
        <dbReference type="ARBA" id="ARBA00023125"/>
    </source>
</evidence>
<accession>D7EBQ4</accession>
<dbReference type="RefSeq" id="WP_013195461.1">
    <property type="nucleotide sequence ID" value="NC_014253.1"/>
</dbReference>
<dbReference type="InterPro" id="IPR011991">
    <property type="entry name" value="ArsR-like_HTH"/>
</dbReference>
<dbReference type="OrthoDB" id="195102at2157"/>
<keyword evidence="4" id="KW-1133">Transmembrane helix</keyword>
<reference evidence="6 7" key="1">
    <citation type="submission" date="2010-06" db="EMBL/GenBank/DDBJ databases">
        <title>Complete sequence chromosome of Methanohalobium evestigatum Z-7303.</title>
        <authorList>
            <consortium name="US DOE Joint Genome Institute"/>
            <person name="Lucas S."/>
            <person name="Copeland A."/>
            <person name="Lapidus A."/>
            <person name="Cheng J.-F."/>
            <person name="Bruce D."/>
            <person name="Goodwin L."/>
            <person name="Pitluck S."/>
            <person name="Saunders E."/>
            <person name="Detter J.C."/>
            <person name="Han C."/>
            <person name="Tapia R."/>
            <person name="Land M."/>
            <person name="Hauser L."/>
            <person name="Kyrpides N."/>
            <person name="Mikhailova N."/>
            <person name="Sieprawska-Lupa M."/>
            <person name="Whitman W.B."/>
            <person name="Anderson I."/>
            <person name="Woyke T."/>
        </authorList>
    </citation>
    <scope>NUCLEOTIDE SEQUENCE [LARGE SCALE GENOMIC DNA]</scope>
    <source>
        <strain evidence="7">ATCC BAA-1072 / DSM 3721 / NBRC 107634 / OCM 161 / Z-7303</strain>
    </source>
</reference>
<dbReference type="PRINTS" id="PR00778">
    <property type="entry name" value="HTHARSR"/>
</dbReference>
<dbReference type="Proteomes" id="UP000000391">
    <property type="component" value="Chromosome"/>
</dbReference>
<keyword evidence="7" id="KW-1185">Reference proteome</keyword>
<dbReference type="EMBL" id="CP002069">
    <property type="protein sequence ID" value="ADI74896.1"/>
    <property type="molecule type" value="Genomic_DNA"/>
</dbReference>
<dbReference type="InterPro" id="IPR036390">
    <property type="entry name" value="WH_DNA-bd_sf"/>
</dbReference>
<feature type="transmembrane region" description="Helical" evidence="4">
    <location>
        <begin position="92"/>
        <end position="112"/>
    </location>
</feature>
<dbReference type="InterPro" id="IPR001845">
    <property type="entry name" value="HTH_ArsR_DNA-bd_dom"/>
</dbReference>
<sequence length="176" mass="20178">MDRVELDRSSFKALASDSRIEIIKYLNEKSMRVTDLAEKMQLSKPTLIEHLKKLEESGLIDRENRGEKWVYYRLTDKSRNLMEPKSDIRVKILFATSVVAFISGFAQLYRFFVQPQPKDAGIMTEDTKEIPESAPDIPPQDVVSAIPWDAVILLGIAVVLTSITIWYFKTRNSPLD</sequence>
<protein>
    <submittedName>
        <fullName evidence="6">Transcriptional regulator, ArsR family</fullName>
    </submittedName>
</protein>
<evidence type="ECO:0000256" key="1">
    <source>
        <dbReference type="ARBA" id="ARBA00023015"/>
    </source>
</evidence>
<dbReference type="GO" id="GO:0003677">
    <property type="term" value="F:DNA binding"/>
    <property type="evidence" value="ECO:0007669"/>
    <property type="project" value="UniProtKB-KW"/>
</dbReference>
<gene>
    <name evidence="6" type="ordered locus">Metev_2068</name>
</gene>
<dbReference type="PANTHER" id="PTHR33154">
    <property type="entry name" value="TRANSCRIPTIONAL REGULATOR, ARSR FAMILY"/>
    <property type="match status" value="1"/>
</dbReference>
<dbReference type="SMART" id="SM00418">
    <property type="entry name" value="HTH_ARSR"/>
    <property type="match status" value="1"/>
</dbReference>
<keyword evidence="4" id="KW-0472">Membrane</keyword>
<evidence type="ECO:0000256" key="4">
    <source>
        <dbReference type="SAM" id="Phobius"/>
    </source>
</evidence>
<name>D7EBQ4_METEZ</name>
<dbReference type="GeneID" id="9347729"/>
<organism evidence="6 7">
    <name type="scientific">Methanohalobium evestigatum (strain ATCC BAA-1072 / DSM 3721 / NBRC 107634 / OCM 161 / Z-7303)</name>
    <dbReference type="NCBI Taxonomy" id="644295"/>
    <lineage>
        <taxon>Archaea</taxon>
        <taxon>Methanobacteriati</taxon>
        <taxon>Methanobacteriota</taxon>
        <taxon>Stenosarchaea group</taxon>
        <taxon>Methanomicrobia</taxon>
        <taxon>Methanosarcinales</taxon>
        <taxon>Methanosarcinaceae</taxon>
        <taxon>Methanohalobium</taxon>
    </lineage>
</organism>
<dbReference type="CDD" id="cd00090">
    <property type="entry name" value="HTH_ARSR"/>
    <property type="match status" value="1"/>
</dbReference>
<dbReference type="NCBIfam" id="NF033788">
    <property type="entry name" value="HTH_metalloreg"/>
    <property type="match status" value="1"/>
</dbReference>
<dbReference type="InterPro" id="IPR051081">
    <property type="entry name" value="HTH_MetalResp_TranReg"/>
</dbReference>
<dbReference type="SUPFAM" id="SSF46785">
    <property type="entry name" value="Winged helix' DNA-binding domain"/>
    <property type="match status" value="1"/>
</dbReference>
<keyword evidence="4" id="KW-0812">Transmembrane</keyword>
<feature type="domain" description="HTH arsR-type" evidence="5">
    <location>
        <begin position="1"/>
        <end position="93"/>
    </location>
</feature>